<sequence>MSDSYESLLRKNRWLQEKLEEAEKKLEKWVRGVNQFVPLSPCSPSPEMERGKGESLSRNLARKRELENSTPEFLEEKARGES</sequence>
<evidence type="ECO:0000256" key="2">
    <source>
        <dbReference type="SAM" id="MobiDB-lite"/>
    </source>
</evidence>
<evidence type="ECO:0000313" key="4">
    <source>
        <dbReference type="Proteomes" id="UP000276215"/>
    </source>
</evidence>
<evidence type="ECO:0000313" key="3">
    <source>
        <dbReference type="EMBL" id="RPB00370.1"/>
    </source>
</evidence>
<organism evidence="3 4">
    <name type="scientific">Choiromyces venosus 120613-1</name>
    <dbReference type="NCBI Taxonomy" id="1336337"/>
    <lineage>
        <taxon>Eukaryota</taxon>
        <taxon>Fungi</taxon>
        <taxon>Dikarya</taxon>
        <taxon>Ascomycota</taxon>
        <taxon>Pezizomycotina</taxon>
        <taxon>Pezizomycetes</taxon>
        <taxon>Pezizales</taxon>
        <taxon>Tuberaceae</taxon>
        <taxon>Choiromyces</taxon>
    </lineage>
</organism>
<dbReference type="EMBL" id="ML120380">
    <property type="protein sequence ID" value="RPB00370.1"/>
    <property type="molecule type" value="Genomic_DNA"/>
</dbReference>
<reference evidence="3 4" key="1">
    <citation type="journal article" date="2018" name="Nat. Ecol. Evol.">
        <title>Pezizomycetes genomes reveal the molecular basis of ectomycorrhizal truffle lifestyle.</title>
        <authorList>
            <person name="Murat C."/>
            <person name="Payen T."/>
            <person name="Noel B."/>
            <person name="Kuo A."/>
            <person name="Morin E."/>
            <person name="Chen J."/>
            <person name="Kohler A."/>
            <person name="Krizsan K."/>
            <person name="Balestrini R."/>
            <person name="Da Silva C."/>
            <person name="Montanini B."/>
            <person name="Hainaut M."/>
            <person name="Levati E."/>
            <person name="Barry K.W."/>
            <person name="Belfiori B."/>
            <person name="Cichocki N."/>
            <person name="Clum A."/>
            <person name="Dockter R.B."/>
            <person name="Fauchery L."/>
            <person name="Guy J."/>
            <person name="Iotti M."/>
            <person name="Le Tacon F."/>
            <person name="Lindquist E.A."/>
            <person name="Lipzen A."/>
            <person name="Malagnac F."/>
            <person name="Mello A."/>
            <person name="Molinier V."/>
            <person name="Miyauchi S."/>
            <person name="Poulain J."/>
            <person name="Riccioni C."/>
            <person name="Rubini A."/>
            <person name="Sitrit Y."/>
            <person name="Splivallo R."/>
            <person name="Traeger S."/>
            <person name="Wang M."/>
            <person name="Zifcakova L."/>
            <person name="Wipf D."/>
            <person name="Zambonelli A."/>
            <person name="Paolocci F."/>
            <person name="Nowrousian M."/>
            <person name="Ottonello S."/>
            <person name="Baldrian P."/>
            <person name="Spatafora J.W."/>
            <person name="Henrissat B."/>
            <person name="Nagy L.G."/>
            <person name="Aury J.M."/>
            <person name="Wincker P."/>
            <person name="Grigoriev I.V."/>
            <person name="Bonfante P."/>
            <person name="Martin F.M."/>
        </authorList>
    </citation>
    <scope>NUCLEOTIDE SEQUENCE [LARGE SCALE GENOMIC DNA]</scope>
    <source>
        <strain evidence="3 4">120613-1</strain>
    </source>
</reference>
<keyword evidence="1" id="KW-0175">Coiled coil</keyword>
<accession>A0A3N4JPX8</accession>
<gene>
    <name evidence="3" type="ORF">L873DRAFT_1805147</name>
</gene>
<dbReference type="Proteomes" id="UP000276215">
    <property type="component" value="Unassembled WGS sequence"/>
</dbReference>
<evidence type="ECO:0000256" key="1">
    <source>
        <dbReference type="SAM" id="Coils"/>
    </source>
</evidence>
<dbReference type="AlphaFoldDB" id="A0A3N4JPX8"/>
<feature type="region of interest" description="Disordered" evidence="2">
    <location>
        <begin position="40"/>
        <end position="82"/>
    </location>
</feature>
<protein>
    <submittedName>
        <fullName evidence="3">Uncharacterized protein</fullName>
    </submittedName>
</protein>
<name>A0A3N4JPX8_9PEZI</name>
<proteinExistence type="predicted"/>
<feature type="coiled-coil region" evidence="1">
    <location>
        <begin position="5"/>
        <end position="32"/>
    </location>
</feature>
<keyword evidence="4" id="KW-1185">Reference proteome</keyword>